<proteinExistence type="predicted"/>
<keyword evidence="2" id="KW-1185">Reference proteome</keyword>
<reference evidence="1 2" key="1">
    <citation type="submission" date="2024-05" db="EMBL/GenBank/DDBJ databases">
        <authorList>
            <person name="Jiang F."/>
        </authorList>
    </citation>
    <scope>NUCLEOTIDE SEQUENCE [LARGE SCALE GENOMIC DNA]</scope>
    <source>
        <strain evidence="1 2">LZ166</strain>
    </source>
</reference>
<gene>
    <name evidence="1" type="ORF">ABGN05_09440</name>
</gene>
<protein>
    <submittedName>
        <fullName evidence="1">Uncharacterized protein</fullName>
    </submittedName>
</protein>
<dbReference type="Proteomes" id="UP001556692">
    <property type="component" value="Unassembled WGS sequence"/>
</dbReference>
<name>A0ABV3SGL6_9HYPH</name>
<comment type="caution">
    <text evidence="1">The sequence shown here is derived from an EMBL/GenBank/DDBJ whole genome shotgun (WGS) entry which is preliminary data.</text>
</comment>
<dbReference type="EMBL" id="JBDPGJ010000002">
    <property type="protein sequence ID" value="MEX0405882.1"/>
    <property type="molecule type" value="Genomic_DNA"/>
</dbReference>
<evidence type="ECO:0000313" key="2">
    <source>
        <dbReference type="Proteomes" id="UP001556692"/>
    </source>
</evidence>
<accession>A0ABV3SGL6</accession>
<evidence type="ECO:0000313" key="1">
    <source>
        <dbReference type="EMBL" id="MEX0405882.1"/>
    </source>
</evidence>
<dbReference type="RefSeq" id="WP_367953755.1">
    <property type="nucleotide sequence ID" value="NZ_JBDPGJ010000002.1"/>
</dbReference>
<sequence>MLGARRYVRLAGALPEFLRLYAMCDTDVLQSAPYRRLLDHPTEWSIKMRLAFRGFKRLCCRRIASFGGGAAGVLCAIPVDDRVDLRSAELHRALLGLLSHRPFVAVHAIERDRAVADVLFRIGGDAPDFPDHGAILIEGYDEAMVAEGIADTVTALGAVHVDAGATLTTYRLAYAPRRRIAAARGDDRSLSARRRAASDRSSLTPASARRCSACAPPRRSVRSAARC</sequence>
<organism evidence="1 2">
    <name type="scientific">Aquibium pacificus</name>
    <dbReference type="NCBI Taxonomy" id="3153579"/>
    <lineage>
        <taxon>Bacteria</taxon>
        <taxon>Pseudomonadati</taxon>
        <taxon>Pseudomonadota</taxon>
        <taxon>Alphaproteobacteria</taxon>
        <taxon>Hyphomicrobiales</taxon>
        <taxon>Phyllobacteriaceae</taxon>
        <taxon>Aquibium</taxon>
    </lineage>
</organism>